<reference evidence="2 3" key="1">
    <citation type="submission" date="2018-10" db="EMBL/GenBank/DDBJ databases">
        <title>Parasedimentitalea marina sp. nov., a psychrophilic bacterium isolated from deep seawater of the New Britain Trench.</title>
        <authorList>
            <person name="Cao J."/>
        </authorList>
    </citation>
    <scope>NUCLEOTIDE SEQUENCE [LARGE SCALE GENOMIC DNA]</scope>
    <source>
        <strain evidence="2 3">W43</strain>
    </source>
</reference>
<evidence type="ECO:0000313" key="3">
    <source>
        <dbReference type="Proteomes" id="UP000283063"/>
    </source>
</evidence>
<dbReference type="OrthoDB" id="7863415at2"/>
<evidence type="ECO:0000313" key="2">
    <source>
        <dbReference type="EMBL" id="AZV78552.1"/>
    </source>
</evidence>
<dbReference type="InterPro" id="IPR056644">
    <property type="entry name" value="DUF7742"/>
</dbReference>
<sequence>MRPVLHEDVTSAARALLLVRADRRQALCKRFVAQADMAEAYVQQTGRLHADYGNGTLMAAARSYPLADEPTFDDLEYCHCVVTVLMALIDHGDDAA</sequence>
<name>A0A3T0N3J2_9RHOB</name>
<feature type="domain" description="DUF7742" evidence="1">
    <location>
        <begin position="2"/>
        <end position="88"/>
    </location>
</feature>
<proteinExistence type="predicted"/>
<protein>
    <recommendedName>
        <fullName evidence="1">DUF7742 domain-containing protein</fullName>
    </recommendedName>
</protein>
<dbReference type="KEGG" id="sedi:EBB79_12145"/>
<organism evidence="2 3">
    <name type="scientific">Parasedimentitalea marina</name>
    <dbReference type="NCBI Taxonomy" id="2483033"/>
    <lineage>
        <taxon>Bacteria</taxon>
        <taxon>Pseudomonadati</taxon>
        <taxon>Pseudomonadota</taxon>
        <taxon>Alphaproteobacteria</taxon>
        <taxon>Rhodobacterales</taxon>
        <taxon>Paracoccaceae</taxon>
        <taxon>Parasedimentitalea</taxon>
    </lineage>
</organism>
<dbReference type="Pfam" id="PF24891">
    <property type="entry name" value="DUF7742"/>
    <property type="match status" value="1"/>
</dbReference>
<evidence type="ECO:0000259" key="1">
    <source>
        <dbReference type="Pfam" id="PF24891"/>
    </source>
</evidence>
<accession>A0A3T0N3J2</accession>
<dbReference type="EMBL" id="CP033219">
    <property type="protein sequence ID" value="AZV78552.1"/>
    <property type="molecule type" value="Genomic_DNA"/>
</dbReference>
<dbReference type="AlphaFoldDB" id="A0A3T0N3J2"/>
<gene>
    <name evidence="2" type="ORF">EBB79_12145</name>
</gene>
<keyword evidence="3" id="KW-1185">Reference proteome</keyword>
<dbReference type="Proteomes" id="UP000283063">
    <property type="component" value="Chromosome"/>
</dbReference>
<dbReference type="RefSeq" id="WP_127749114.1">
    <property type="nucleotide sequence ID" value="NZ_CP033219.1"/>
</dbReference>